<gene>
    <name evidence="12" type="ORF">CRM82_12910</name>
</gene>
<dbReference type="PANTHER" id="PTHR43531">
    <property type="entry name" value="PROTEIN ICFG"/>
    <property type="match status" value="1"/>
</dbReference>
<comment type="similarity">
    <text evidence="7">Belongs to the methyl-accepting chemotaxis (MCP) protein family.</text>
</comment>
<dbReference type="InterPro" id="IPR051310">
    <property type="entry name" value="MCP_chemotaxis"/>
</dbReference>
<evidence type="ECO:0000256" key="6">
    <source>
        <dbReference type="ARBA" id="ARBA00023136"/>
    </source>
</evidence>
<keyword evidence="8" id="KW-0807">Transducer</keyword>
<dbReference type="STRING" id="1219032.GCA_001515545_01109"/>
<dbReference type="Proteomes" id="UP000220246">
    <property type="component" value="Unassembled WGS sequence"/>
</dbReference>
<sequence length="503" mass="53776">MARLFFAPALWLLRRMGLRAKFFALGLCGLLALGVVLWSGNMIAGPTVQSLLAVAVMLVFLYGVGALYVDLSQGLRRLLQVTAQATEGDLTSRAQCDGRDELAALGSQLDKMVVSLSAMVADVRSNAALVAQAGHHLTQDQHALSVRTEQQAASVAQTVVSVEQVTAAVQNNSDVAKTADQHTLEVRKAVEQGAQAMERAVHSVEAIEQSAGRMNEIIGVIDGIAFQTNILALNAAVEAARAGEQGRGFAVVAAEVRTLAQRSSEAAKEISRLIGNSVSQVGASTTMIRQAGKEMGHIAEGVRSVAGHVTAITEAGAHQGTGLAQISQAVHEIDQVTQDNAQMVGHAVRQAQSLEDRAMTLTRAVARFRLQQGTAEEAVTLVERAQALRRMGMPLERYWASLTDPKQPFHDRDMYVFVLDAHGKYMAFGGNPERVGTRVQDAKGVDGQQLLNDIIHQAEQAPGWVEYAYAHPVSGAILTKMSFVCKQDGVYLGCGIYKAFTGA</sequence>
<evidence type="ECO:0000259" key="11">
    <source>
        <dbReference type="PROSITE" id="PS50885"/>
    </source>
</evidence>
<dbReference type="AlphaFoldDB" id="A0A2A7UVQ2"/>
<dbReference type="SMART" id="SM00304">
    <property type="entry name" value="HAMP"/>
    <property type="match status" value="1"/>
</dbReference>
<dbReference type="GeneID" id="80801514"/>
<evidence type="ECO:0000256" key="7">
    <source>
        <dbReference type="ARBA" id="ARBA00029447"/>
    </source>
</evidence>
<evidence type="ECO:0000256" key="4">
    <source>
        <dbReference type="ARBA" id="ARBA00022692"/>
    </source>
</evidence>
<keyword evidence="3" id="KW-0488">Methylation</keyword>
<keyword evidence="2" id="KW-1003">Cell membrane</keyword>
<comment type="subcellular location">
    <subcellularLocation>
        <location evidence="1">Cell membrane</location>
        <topology evidence="1">Multi-pass membrane protein</topology>
    </subcellularLocation>
</comment>
<dbReference type="Gene3D" id="1.10.287.950">
    <property type="entry name" value="Methyl-accepting chemotaxis protein"/>
    <property type="match status" value="1"/>
</dbReference>
<keyword evidence="4 9" id="KW-0812">Transmembrane</keyword>
<feature type="domain" description="Methyl-accepting transducer" evidence="10">
    <location>
        <begin position="126"/>
        <end position="355"/>
    </location>
</feature>
<feature type="domain" description="HAMP" evidence="11">
    <location>
        <begin position="69"/>
        <end position="121"/>
    </location>
</feature>
<proteinExistence type="inferred from homology"/>
<evidence type="ECO:0000256" key="1">
    <source>
        <dbReference type="ARBA" id="ARBA00004651"/>
    </source>
</evidence>
<name>A0A2A7UVQ2_COMTR</name>
<dbReference type="CDD" id="cd06225">
    <property type="entry name" value="HAMP"/>
    <property type="match status" value="1"/>
</dbReference>
<dbReference type="InterPro" id="IPR003660">
    <property type="entry name" value="HAMP_dom"/>
</dbReference>
<dbReference type="Pfam" id="PF00672">
    <property type="entry name" value="HAMP"/>
    <property type="match status" value="1"/>
</dbReference>
<dbReference type="RefSeq" id="WP_066534265.1">
    <property type="nucleotide sequence ID" value="NZ_PDEA01000001.1"/>
</dbReference>
<dbReference type="FunFam" id="1.10.287.950:FF:000001">
    <property type="entry name" value="Methyl-accepting chemotaxis sensory transducer"/>
    <property type="match status" value="1"/>
</dbReference>
<evidence type="ECO:0000313" key="12">
    <source>
        <dbReference type="EMBL" id="PEH89380.1"/>
    </source>
</evidence>
<dbReference type="PROSITE" id="PS50885">
    <property type="entry name" value="HAMP"/>
    <property type="match status" value="1"/>
</dbReference>
<keyword evidence="13" id="KW-1185">Reference proteome</keyword>
<comment type="caution">
    <text evidence="12">The sequence shown here is derived from an EMBL/GenBank/DDBJ whole genome shotgun (WGS) entry which is preliminary data.</text>
</comment>
<dbReference type="SMART" id="SM00283">
    <property type="entry name" value="MA"/>
    <property type="match status" value="1"/>
</dbReference>
<dbReference type="GO" id="GO:0004888">
    <property type="term" value="F:transmembrane signaling receptor activity"/>
    <property type="evidence" value="ECO:0007669"/>
    <property type="project" value="InterPro"/>
</dbReference>
<evidence type="ECO:0000256" key="3">
    <source>
        <dbReference type="ARBA" id="ARBA00022481"/>
    </source>
</evidence>
<dbReference type="OrthoDB" id="9054408at2"/>
<evidence type="ECO:0000259" key="10">
    <source>
        <dbReference type="PROSITE" id="PS50111"/>
    </source>
</evidence>
<dbReference type="PANTHER" id="PTHR43531:SF14">
    <property type="entry name" value="METHYL-ACCEPTING CHEMOTAXIS PROTEIN I-RELATED"/>
    <property type="match status" value="1"/>
</dbReference>
<dbReference type="InterPro" id="IPR033480">
    <property type="entry name" value="sCache_2"/>
</dbReference>
<dbReference type="SUPFAM" id="SSF58104">
    <property type="entry name" value="Methyl-accepting chemotaxis protein (MCP) signaling domain"/>
    <property type="match status" value="1"/>
</dbReference>
<dbReference type="GO" id="GO:0006935">
    <property type="term" value="P:chemotaxis"/>
    <property type="evidence" value="ECO:0007669"/>
    <property type="project" value="InterPro"/>
</dbReference>
<keyword evidence="6 9" id="KW-0472">Membrane</keyword>
<evidence type="ECO:0000256" key="2">
    <source>
        <dbReference type="ARBA" id="ARBA00022475"/>
    </source>
</evidence>
<accession>A0A2A7UVQ2</accession>
<dbReference type="InterPro" id="IPR004089">
    <property type="entry name" value="MCPsignal_dom"/>
</dbReference>
<evidence type="ECO:0000313" key="13">
    <source>
        <dbReference type="Proteomes" id="UP000220246"/>
    </source>
</evidence>
<dbReference type="InterPro" id="IPR004090">
    <property type="entry name" value="Chemotax_Me-accpt_rcpt"/>
</dbReference>
<keyword evidence="5 9" id="KW-1133">Transmembrane helix</keyword>
<dbReference type="EMBL" id="PDEA01000001">
    <property type="protein sequence ID" value="PEH89380.1"/>
    <property type="molecule type" value="Genomic_DNA"/>
</dbReference>
<dbReference type="PRINTS" id="PR00260">
    <property type="entry name" value="CHEMTRNSDUCR"/>
</dbReference>
<evidence type="ECO:0000256" key="5">
    <source>
        <dbReference type="ARBA" id="ARBA00022989"/>
    </source>
</evidence>
<feature type="transmembrane region" description="Helical" evidence="9">
    <location>
        <begin position="51"/>
        <end position="69"/>
    </location>
</feature>
<dbReference type="Pfam" id="PF00015">
    <property type="entry name" value="MCPsignal"/>
    <property type="match status" value="1"/>
</dbReference>
<protein>
    <submittedName>
        <fullName evidence="12">Chemotaxis protein</fullName>
    </submittedName>
</protein>
<dbReference type="GO" id="GO:0007165">
    <property type="term" value="P:signal transduction"/>
    <property type="evidence" value="ECO:0007669"/>
    <property type="project" value="UniProtKB-KW"/>
</dbReference>
<dbReference type="CDD" id="cd11386">
    <property type="entry name" value="MCP_signal"/>
    <property type="match status" value="1"/>
</dbReference>
<evidence type="ECO:0000256" key="8">
    <source>
        <dbReference type="PROSITE-ProRule" id="PRU00284"/>
    </source>
</evidence>
<dbReference type="PROSITE" id="PS50111">
    <property type="entry name" value="CHEMOTAXIS_TRANSDUC_2"/>
    <property type="match status" value="1"/>
</dbReference>
<dbReference type="GO" id="GO:0005886">
    <property type="term" value="C:plasma membrane"/>
    <property type="evidence" value="ECO:0007669"/>
    <property type="project" value="UniProtKB-SubCell"/>
</dbReference>
<organism evidence="12 13">
    <name type="scientific">Comamonas terrigena</name>
    <dbReference type="NCBI Taxonomy" id="32013"/>
    <lineage>
        <taxon>Bacteria</taxon>
        <taxon>Pseudomonadati</taxon>
        <taxon>Pseudomonadota</taxon>
        <taxon>Betaproteobacteria</taxon>
        <taxon>Burkholderiales</taxon>
        <taxon>Comamonadaceae</taxon>
        <taxon>Comamonas</taxon>
    </lineage>
</organism>
<dbReference type="Pfam" id="PF17200">
    <property type="entry name" value="sCache_2"/>
    <property type="match status" value="1"/>
</dbReference>
<feature type="transmembrane region" description="Helical" evidence="9">
    <location>
        <begin position="20"/>
        <end position="39"/>
    </location>
</feature>
<evidence type="ECO:0000256" key="9">
    <source>
        <dbReference type="SAM" id="Phobius"/>
    </source>
</evidence>
<reference evidence="13" key="1">
    <citation type="submission" date="2017-09" db="EMBL/GenBank/DDBJ databases">
        <title>FDA dAtabase for Regulatory Grade micrObial Sequences (FDA-ARGOS): Supporting development and validation of Infectious Disease Dx tests.</title>
        <authorList>
            <person name="Minogue T."/>
            <person name="Wolcott M."/>
            <person name="Wasieloski L."/>
            <person name="Aguilar W."/>
            <person name="Moore D."/>
            <person name="Tallon L."/>
            <person name="Sadzewicz L."/>
            <person name="Ott S."/>
            <person name="Zhao X."/>
            <person name="Nagaraj S."/>
            <person name="Vavikolanu K."/>
            <person name="Aluvathingal J."/>
            <person name="Nadendla S."/>
            <person name="Sichtig H."/>
        </authorList>
    </citation>
    <scope>NUCLEOTIDE SEQUENCE [LARGE SCALE GENOMIC DNA]</scope>
    <source>
        <strain evidence="13">FDAARGOS_394</strain>
    </source>
</reference>